<sequence length="42" mass="5073">MAARSPMIVSNTLIAEEYLCQEYWLDSVGCFWNRFKGTWLRW</sequence>
<comment type="caution">
    <text evidence="1">The sequence shown here is derived from an EMBL/GenBank/DDBJ whole genome shotgun (WGS) entry which is preliminary data.</text>
</comment>
<name>A0A9N9APJ6_9GLOM</name>
<keyword evidence="2" id="KW-1185">Reference proteome</keyword>
<evidence type="ECO:0000313" key="1">
    <source>
        <dbReference type="EMBL" id="CAG8536346.1"/>
    </source>
</evidence>
<dbReference type="AlphaFoldDB" id="A0A9N9APJ6"/>
<evidence type="ECO:0000313" key="2">
    <source>
        <dbReference type="Proteomes" id="UP000789342"/>
    </source>
</evidence>
<gene>
    <name evidence="1" type="ORF">AMORRO_LOCUS4913</name>
</gene>
<organism evidence="1 2">
    <name type="scientific">Acaulospora morrowiae</name>
    <dbReference type="NCBI Taxonomy" id="94023"/>
    <lineage>
        <taxon>Eukaryota</taxon>
        <taxon>Fungi</taxon>
        <taxon>Fungi incertae sedis</taxon>
        <taxon>Mucoromycota</taxon>
        <taxon>Glomeromycotina</taxon>
        <taxon>Glomeromycetes</taxon>
        <taxon>Diversisporales</taxon>
        <taxon>Acaulosporaceae</taxon>
        <taxon>Acaulospora</taxon>
    </lineage>
</organism>
<reference evidence="1" key="1">
    <citation type="submission" date="2021-06" db="EMBL/GenBank/DDBJ databases">
        <authorList>
            <person name="Kallberg Y."/>
            <person name="Tangrot J."/>
            <person name="Rosling A."/>
        </authorList>
    </citation>
    <scope>NUCLEOTIDE SEQUENCE</scope>
    <source>
        <strain evidence="1">CL551</strain>
    </source>
</reference>
<accession>A0A9N9APJ6</accession>
<protein>
    <submittedName>
        <fullName evidence="1">15159_t:CDS:1</fullName>
    </submittedName>
</protein>
<dbReference type="EMBL" id="CAJVPV010002808">
    <property type="protein sequence ID" value="CAG8536346.1"/>
    <property type="molecule type" value="Genomic_DNA"/>
</dbReference>
<proteinExistence type="predicted"/>
<dbReference type="Proteomes" id="UP000789342">
    <property type="component" value="Unassembled WGS sequence"/>
</dbReference>